<reference evidence="3" key="1">
    <citation type="submission" date="2016-10" db="EMBL/GenBank/DDBJ databases">
        <authorList>
            <person name="Varghese N."/>
            <person name="Submissions S."/>
        </authorList>
    </citation>
    <scope>NUCLEOTIDE SEQUENCE [LARGE SCALE GENOMIC DNA]</scope>
    <source>
        <strain evidence="3">DSM 21789</strain>
    </source>
</reference>
<dbReference type="InterPro" id="IPR012338">
    <property type="entry name" value="Beta-lactam/transpept-like"/>
</dbReference>
<dbReference type="STRING" id="498292.SAMN05660845_1609"/>
<evidence type="ECO:0000259" key="1">
    <source>
        <dbReference type="Pfam" id="PF00144"/>
    </source>
</evidence>
<name>A0A1I0YA62_9FLAO</name>
<dbReference type="PANTHER" id="PTHR43283">
    <property type="entry name" value="BETA-LACTAMASE-RELATED"/>
    <property type="match status" value="1"/>
</dbReference>
<organism evidence="2 3">
    <name type="scientific">Flavobacterium swingsii</name>
    <dbReference type="NCBI Taxonomy" id="498292"/>
    <lineage>
        <taxon>Bacteria</taxon>
        <taxon>Pseudomonadati</taxon>
        <taxon>Bacteroidota</taxon>
        <taxon>Flavobacteriia</taxon>
        <taxon>Flavobacteriales</taxon>
        <taxon>Flavobacteriaceae</taxon>
        <taxon>Flavobacterium</taxon>
    </lineage>
</organism>
<dbReference type="EMBL" id="FOJT01000004">
    <property type="protein sequence ID" value="SFB10151.1"/>
    <property type="molecule type" value="Genomic_DNA"/>
</dbReference>
<sequence>MKKLFKILGLAIFLFLVYFGFTTYPKLDLISGFSAKSVASGHFIDNRSIEMIEKGDNDIDMIDLATNEVDNSEGFAISKVYGLKERKAIYRVGLGATLINDDFDESKPYEVPKRTKTNNNLPFPYGNNEAEKVVFENIDYKKLNSVVENSFDKKGQKNKRTRALLVIYKDKIIAEKYDTGFTKDSKILGWSMTKSITATYFGILQKQGKFDINKPAPIAEWQNDERKNITTNDLLHMNSGLEWEENYDKISDATKMLFQAEDMTKSQIVKPAKFKPNTHWNYSSGTTNLLSGILRNQFKTHQEYLDFWYSSLIDKIGMNSMVVETDMAGNYVGSSYGWATARDWSKFGLLYLHKGNWNGEQIFNESWAKYVATPTNDSNGIYGGQFWLNAGGKYPDAPKDMYSANGFQGQHVFIIPSKDIVIVRMGLSEEFDFNRMLKGVLESIKNK</sequence>
<dbReference type="AlphaFoldDB" id="A0A1I0YA62"/>
<dbReference type="PANTHER" id="PTHR43283:SF7">
    <property type="entry name" value="BETA-LACTAMASE-RELATED DOMAIN-CONTAINING PROTEIN"/>
    <property type="match status" value="1"/>
</dbReference>
<dbReference type="Pfam" id="PF00144">
    <property type="entry name" value="Beta-lactamase"/>
    <property type="match status" value="1"/>
</dbReference>
<accession>A0A1I0YA62</accession>
<dbReference type="SUPFAM" id="SSF56601">
    <property type="entry name" value="beta-lactamase/transpeptidase-like"/>
    <property type="match status" value="1"/>
</dbReference>
<feature type="domain" description="Beta-lactamase-related" evidence="1">
    <location>
        <begin position="161"/>
        <end position="425"/>
    </location>
</feature>
<gene>
    <name evidence="2" type="ORF">SAMN05660845_1609</name>
</gene>
<dbReference type="OrthoDB" id="9773047at2"/>
<evidence type="ECO:0000313" key="2">
    <source>
        <dbReference type="EMBL" id="SFB10151.1"/>
    </source>
</evidence>
<evidence type="ECO:0000313" key="3">
    <source>
        <dbReference type="Proteomes" id="UP000199604"/>
    </source>
</evidence>
<dbReference type="InterPro" id="IPR001466">
    <property type="entry name" value="Beta-lactam-related"/>
</dbReference>
<proteinExistence type="predicted"/>
<dbReference type="Proteomes" id="UP000199604">
    <property type="component" value="Unassembled WGS sequence"/>
</dbReference>
<dbReference type="InterPro" id="IPR050789">
    <property type="entry name" value="Diverse_Enzym_Activities"/>
</dbReference>
<protein>
    <submittedName>
        <fullName evidence="2">CubicO group peptidase, beta-lactamase class C family</fullName>
    </submittedName>
</protein>
<keyword evidence="3" id="KW-1185">Reference proteome</keyword>
<dbReference type="Gene3D" id="3.40.710.10">
    <property type="entry name" value="DD-peptidase/beta-lactamase superfamily"/>
    <property type="match status" value="1"/>
</dbReference>
<dbReference type="RefSeq" id="WP_091475899.1">
    <property type="nucleotide sequence ID" value="NZ_FOJT01000004.1"/>
</dbReference>